<keyword evidence="1" id="KW-0433">Leucine-rich repeat</keyword>
<dbReference type="InterPro" id="IPR051261">
    <property type="entry name" value="NLR"/>
</dbReference>
<keyword evidence="2" id="KW-0677">Repeat</keyword>
<accession>A0A3Q3Q0Q8</accession>
<evidence type="ECO:0000313" key="3">
    <source>
        <dbReference type="Ensembl" id="ENSMALP00000001710.1"/>
    </source>
</evidence>
<dbReference type="InterPro" id="IPR001611">
    <property type="entry name" value="Leu-rich_rpt"/>
</dbReference>
<name>A0A3Q3Q0Q8_MONAL</name>
<dbReference type="InterPro" id="IPR032675">
    <property type="entry name" value="LRR_dom_sf"/>
</dbReference>
<protein>
    <recommendedName>
        <fullName evidence="5">NACHT LRR and PYD domain-containing protein</fullName>
    </recommendedName>
</protein>
<evidence type="ECO:0000313" key="4">
    <source>
        <dbReference type="Proteomes" id="UP000261600"/>
    </source>
</evidence>
<dbReference type="Ensembl" id="ENSMALT00000001761.1">
    <property type="protein sequence ID" value="ENSMALP00000001710.1"/>
    <property type="gene ID" value="ENSMALG00000001251.1"/>
</dbReference>
<sequence>MSSDKIFPDRSINIFHCLMELNDHSVHWEIQEFLKSETRSEQELSEIQCSALAYMLQMSEEVLDELDLKNTPQELPPADGQSSLSDCGLSETHCEVMASALKSKPSHLRKLDLGYNTLQDSGVKLLCAGLESPHCCLETLRSVQVFLCFISTEVFNVLLFICFAESSNWIDVNEKTVDLSPSFKALFYWEKVLDPKCRLSHCSLSETSCASLASALESNPSHLRELDLSDNKLQDPGAKKLCGFLESPRCRLETLRLNRCRLSETSCASLASALNSNPSHLRELDLIGNHLQDPGVKQLCGFLESPHCRLETLRLRGCRLSETSCASLASALKSNLSHLRQLDLIGNDLQDQGVKQLCGFLESPHCRLESLR</sequence>
<reference evidence="3" key="1">
    <citation type="submission" date="2025-08" db="UniProtKB">
        <authorList>
            <consortium name="Ensembl"/>
        </authorList>
    </citation>
    <scope>IDENTIFICATION</scope>
</reference>
<keyword evidence="4" id="KW-1185">Reference proteome</keyword>
<dbReference type="AlphaFoldDB" id="A0A3Q3Q0Q8"/>
<dbReference type="SUPFAM" id="SSF52047">
    <property type="entry name" value="RNI-like"/>
    <property type="match status" value="1"/>
</dbReference>
<evidence type="ECO:0000256" key="2">
    <source>
        <dbReference type="ARBA" id="ARBA00022737"/>
    </source>
</evidence>
<dbReference type="Gene3D" id="3.80.10.10">
    <property type="entry name" value="Ribonuclease Inhibitor"/>
    <property type="match status" value="2"/>
</dbReference>
<dbReference type="SMART" id="SM00368">
    <property type="entry name" value="LRR_RI"/>
    <property type="match status" value="6"/>
</dbReference>
<dbReference type="PROSITE" id="PS51450">
    <property type="entry name" value="LRR"/>
    <property type="match status" value="1"/>
</dbReference>
<dbReference type="PANTHER" id="PTHR24106">
    <property type="entry name" value="NACHT, LRR AND CARD DOMAINS-CONTAINING"/>
    <property type="match status" value="1"/>
</dbReference>
<evidence type="ECO:0000256" key="1">
    <source>
        <dbReference type="ARBA" id="ARBA00022614"/>
    </source>
</evidence>
<dbReference type="FunFam" id="3.80.10.10:FF:000947">
    <property type="entry name" value="Si:dkey-286j17.4"/>
    <property type="match status" value="1"/>
</dbReference>
<evidence type="ECO:0008006" key="5">
    <source>
        <dbReference type="Google" id="ProtNLM"/>
    </source>
</evidence>
<proteinExistence type="predicted"/>
<organism evidence="3 4">
    <name type="scientific">Monopterus albus</name>
    <name type="common">Swamp eel</name>
    <dbReference type="NCBI Taxonomy" id="43700"/>
    <lineage>
        <taxon>Eukaryota</taxon>
        <taxon>Metazoa</taxon>
        <taxon>Chordata</taxon>
        <taxon>Craniata</taxon>
        <taxon>Vertebrata</taxon>
        <taxon>Euteleostomi</taxon>
        <taxon>Actinopterygii</taxon>
        <taxon>Neopterygii</taxon>
        <taxon>Teleostei</taxon>
        <taxon>Neoteleostei</taxon>
        <taxon>Acanthomorphata</taxon>
        <taxon>Anabantaria</taxon>
        <taxon>Synbranchiformes</taxon>
        <taxon>Synbranchidae</taxon>
        <taxon>Monopterus</taxon>
    </lineage>
</organism>
<dbReference type="Proteomes" id="UP000261600">
    <property type="component" value="Unplaced"/>
</dbReference>
<dbReference type="STRING" id="43700.ENSMALP00000001710"/>
<dbReference type="Pfam" id="PF13516">
    <property type="entry name" value="LRR_6"/>
    <property type="match status" value="4"/>
</dbReference>
<reference evidence="3" key="2">
    <citation type="submission" date="2025-09" db="UniProtKB">
        <authorList>
            <consortium name="Ensembl"/>
        </authorList>
    </citation>
    <scope>IDENTIFICATION</scope>
</reference>